<dbReference type="EC" id="2.7.1.40" evidence="5 15"/>
<dbReference type="NCBIfam" id="NF004978">
    <property type="entry name" value="PRK06354.1"/>
    <property type="match status" value="1"/>
</dbReference>
<dbReference type="Gene3D" id="2.40.33.10">
    <property type="entry name" value="PK beta-barrel domain-like"/>
    <property type="match status" value="1"/>
</dbReference>
<dbReference type="PANTHER" id="PTHR11817">
    <property type="entry name" value="PYRUVATE KINASE"/>
    <property type="match status" value="1"/>
</dbReference>
<dbReference type="InterPro" id="IPR040442">
    <property type="entry name" value="Pyrv_kinase-like_dom_sf"/>
</dbReference>
<evidence type="ECO:0000313" key="22">
    <source>
        <dbReference type="Proteomes" id="UP000296216"/>
    </source>
</evidence>
<keyword evidence="6 16" id="KW-0808">Transferase</keyword>
<evidence type="ECO:0000256" key="15">
    <source>
        <dbReference type="NCBIfam" id="TIGR01064"/>
    </source>
</evidence>
<dbReference type="Gene3D" id="3.40.1380.20">
    <property type="entry name" value="Pyruvate kinase, C-terminal domain"/>
    <property type="match status" value="1"/>
</dbReference>
<keyword evidence="9 16" id="KW-0418">Kinase</keyword>
<dbReference type="InterPro" id="IPR001697">
    <property type="entry name" value="Pyr_Knase"/>
</dbReference>
<evidence type="ECO:0000259" key="17">
    <source>
        <dbReference type="Pfam" id="PF00224"/>
    </source>
</evidence>
<comment type="catalytic activity">
    <reaction evidence="16">
        <text>pyruvate + ATP = phosphoenolpyruvate + ADP + H(+)</text>
        <dbReference type="Rhea" id="RHEA:18157"/>
        <dbReference type="ChEBI" id="CHEBI:15361"/>
        <dbReference type="ChEBI" id="CHEBI:15378"/>
        <dbReference type="ChEBI" id="CHEBI:30616"/>
        <dbReference type="ChEBI" id="CHEBI:58702"/>
        <dbReference type="ChEBI" id="CHEBI:456216"/>
        <dbReference type="EC" id="2.7.1.40"/>
    </reaction>
</comment>
<accession>A0A4D6GSQ5</accession>
<protein>
    <recommendedName>
        <fullName evidence="5 15">Pyruvate kinase</fullName>
        <ecNumber evidence="5 15">2.7.1.40</ecNumber>
    </recommendedName>
</protein>
<reference evidence="21 23" key="2">
    <citation type="submission" date="2019-07" db="EMBL/GenBank/DDBJ databases">
        <title>Genomic Encyclopedia of Archaeal and Bacterial Type Strains, Phase II (KMG-II): from individual species to whole genera.</title>
        <authorList>
            <person name="Goeker M."/>
        </authorList>
    </citation>
    <scope>NUCLEOTIDE SEQUENCE [LARGE SCALE GENOMIC DNA]</scope>
    <source>
        <strain evidence="21 23">DSM 3754</strain>
    </source>
</reference>
<evidence type="ECO:0000256" key="9">
    <source>
        <dbReference type="ARBA" id="ARBA00022777"/>
    </source>
</evidence>
<sequence>MRNAKIVCTLGPATNDDASVRALADAGMTVARINASHGDAAARRELIETTRAVDAQTDKPLAVMLDTQGPEVRTAPIDDDGTIHIETGSDVAFVEGDTATPDRIGISTSIAAAEPGDTVLLDDGRIEADVDRVAGDTVHATVVSGGSLGSRKGVNVPGVELDVDVVTEKDRRDLALAAELDVDYVAASFVRDADDVLAVNRVLESHGADIPIVAKIERAGAVENLDGIIDAAQGVMVARGDLGVECPMEDVPMIQKRIIAQCRDAGVPVITATEMLDSMVHARRPTRAEASDVANAVLDGTDGVMLSAETAVGDNPTRVVETMDRIVREVEGSAEYSERQEQAVPTADGTAKTDALARSARYLARDIDASAVVVASESGYTARKAAKFRPSVPVVCATPSHDVRRQLALNWGVHANYAAVAEGDATTVVERAVQAAVDSGVVASGDTVVVLVGMMTELEGASTTNTLKVHVAAETLSTGRAVVDGRTTGRTYRADSGDLSDAPENAVVLLAHGFDGEFDGDLSKIGAIVSADAGLTGYPAVIARELDVPMVGDVDVDAVPAGDLVTVDGERGVVYEADQ</sequence>
<dbReference type="Pfam" id="PF00224">
    <property type="entry name" value="PK"/>
    <property type="match status" value="1"/>
</dbReference>
<evidence type="ECO:0000256" key="16">
    <source>
        <dbReference type="RuleBase" id="RU000504"/>
    </source>
</evidence>
<dbReference type="GO" id="GO:0000287">
    <property type="term" value="F:magnesium ion binding"/>
    <property type="evidence" value="ECO:0007669"/>
    <property type="project" value="UniProtKB-UniRule"/>
</dbReference>
<comment type="similarity">
    <text evidence="3">In the C-terminal section; belongs to the PEP-utilizing enzyme family.</text>
</comment>
<dbReference type="InterPro" id="IPR015813">
    <property type="entry name" value="Pyrv/PenolPyrv_kinase-like_dom"/>
</dbReference>
<dbReference type="GO" id="GO:0005524">
    <property type="term" value="F:ATP binding"/>
    <property type="evidence" value="ECO:0007669"/>
    <property type="project" value="UniProtKB-KW"/>
</dbReference>
<evidence type="ECO:0000256" key="1">
    <source>
        <dbReference type="ARBA" id="ARBA00001946"/>
    </source>
</evidence>
<comment type="pathway">
    <text evidence="2 16">Carbohydrate degradation; glycolysis; pyruvate from D-glyceraldehyde 3-phosphate: step 5/5.</text>
</comment>
<keyword evidence="8" id="KW-0547">Nucleotide-binding</keyword>
<comment type="similarity">
    <text evidence="4 16">Belongs to the pyruvate kinase family.</text>
</comment>
<evidence type="ECO:0000256" key="13">
    <source>
        <dbReference type="ARBA" id="ARBA00023152"/>
    </source>
</evidence>
<dbReference type="UniPathway" id="UPA00109">
    <property type="reaction ID" value="UER00188"/>
</dbReference>
<gene>
    <name evidence="20" type="primary">pykA</name>
    <name evidence="21" type="ORF">APQ99_01416</name>
    <name evidence="20" type="ORF">HBSAL_02235</name>
</gene>
<evidence type="ECO:0000313" key="21">
    <source>
        <dbReference type="EMBL" id="TYO76775.1"/>
    </source>
</evidence>
<dbReference type="Gene3D" id="3.50.30.10">
    <property type="entry name" value="Phosphohistidine domain"/>
    <property type="match status" value="1"/>
</dbReference>
<keyword evidence="10" id="KW-0067">ATP-binding</keyword>
<evidence type="ECO:0000256" key="12">
    <source>
        <dbReference type="ARBA" id="ARBA00022958"/>
    </source>
</evidence>
<dbReference type="InterPro" id="IPR015793">
    <property type="entry name" value="Pyrv_Knase_brl"/>
</dbReference>
<evidence type="ECO:0000256" key="7">
    <source>
        <dbReference type="ARBA" id="ARBA00022723"/>
    </source>
</evidence>
<evidence type="ECO:0000259" key="18">
    <source>
        <dbReference type="Pfam" id="PF00391"/>
    </source>
</evidence>
<name>A0A4D6GSQ5_HALS9</name>
<dbReference type="Gene3D" id="3.20.20.60">
    <property type="entry name" value="Phosphoenolpyruvate-binding domains"/>
    <property type="match status" value="1"/>
</dbReference>
<evidence type="ECO:0000313" key="20">
    <source>
        <dbReference type="EMBL" id="QCC44176.1"/>
    </source>
</evidence>
<feature type="domain" description="Pyruvate kinase C-terminal" evidence="19">
    <location>
        <begin position="354"/>
        <end position="470"/>
    </location>
</feature>
<evidence type="ECO:0000256" key="14">
    <source>
        <dbReference type="ARBA" id="ARBA00023317"/>
    </source>
</evidence>
<reference evidence="20 22" key="1">
    <citation type="journal article" date="2019" name="Microbiol. Resour. Announc.">
        <title>The Genome Sequence of the Halobacterium salinarum Type Strain Is Closely Related to That of Laboratory Strains NRC-1 and R1.</title>
        <authorList>
            <person name="Pfeiffer F."/>
            <person name="Marchfelder A."/>
            <person name="Habermann B."/>
            <person name="Dyall-Smith M.L."/>
        </authorList>
    </citation>
    <scope>NUCLEOTIDE SEQUENCE [LARGE SCALE GENOMIC DNA]</scope>
    <source>
        <strain evidence="20">91-R6</strain>
        <strain evidence="22">ATCC 33171 / DSM 3754 / JCM 8978 / NBRC 102687 / NCIMB 764 / 91-R6</strain>
    </source>
</reference>
<dbReference type="AlphaFoldDB" id="A0A4D6GSQ5"/>
<evidence type="ECO:0000313" key="23">
    <source>
        <dbReference type="Proteomes" id="UP000323075"/>
    </source>
</evidence>
<evidence type="ECO:0000256" key="11">
    <source>
        <dbReference type="ARBA" id="ARBA00022842"/>
    </source>
</evidence>
<keyword evidence="11 16" id="KW-0460">Magnesium</keyword>
<keyword evidence="12" id="KW-0630">Potassium</keyword>
<dbReference type="InterPro" id="IPR011037">
    <property type="entry name" value="Pyrv_Knase-like_insert_dom_sf"/>
</dbReference>
<dbReference type="SUPFAM" id="SSF51621">
    <property type="entry name" value="Phosphoenolpyruvate/pyruvate domain"/>
    <property type="match status" value="1"/>
</dbReference>
<dbReference type="InterPro" id="IPR036918">
    <property type="entry name" value="Pyrv_Knase_C_sf"/>
</dbReference>
<dbReference type="InterPro" id="IPR015806">
    <property type="entry name" value="Pyrv_Knase_insert_dom_sf"/>
</dbReference>
<dbReference type="SUPFAM" id="SSF52935">
    <property type="entry name" value="PK C-terminal domain-like"/>
    <property type="match status" value="1"/>
</dbReference>
<reference evidence="20" key="3">
    <citation type="journal article" name="MicrobiologyOpen">
        <title>Whole-genome comparison between the type strain of Halobacterium salinarum (DSM 3754(T)) and the laboratory strains R1 and NRC-1.</title>
        <authorList>
            <person name="Pfeiffer F."/>
            <person name="Losensky G."/>
            <person name="Marchfelder A."/>
            <person name="Habermann B."/>
            <person name="Dyall-Smith M."/>
        </authorList>
    </citation>
    <scope>NUCLEOTIDE SEQUENCE</scope>
    <source>
        <strain evidence="20">91-R6</strain>
    </source>
</reference>
<evidence type="ECO:0000259" key="19">
    <source>
        <dbReference type="Pfam" id="PF02887"/>
    </source>
</evidence>
<evidence type="ECO:0000256" key="10">
    <source>
        <dbReference type="ARBA" id="ARBA00022840"/>
    </source>
</evidence>
<dbReference type="InterPro" id="IPR036637">
    <property type="entry name" value="Phosphohistidine_dom_sf"/>
</dbReference>
<dbReference type="InterPro" id="IPR008279">
    <property type="entry name" value="PEP-util_enz_mobile_dom"/>
</dbReference>
<organism evidence="20 22">
    <name type="scientific">Halobacterium salinarum (strain ATCC 33171 / DSM 3754 / JCM 8978 / NBRC 102687 / NCIMB 764 / 91-R6)</name>
    <dbReference type="NCBI Taxonomy" id="2597657"/>
    <lineage>
        <taxon>Archaea</taxon>
        <taxon>Methanobacteriati</taxon>
        <taxon>Methanobacteriota</taxon>
        <taxon>Stenosarchaea group</taxon>
        <taxon>Halobacteria</taxon>
        <taxon>Halobacteriales</taxon>
        <taxon>Halobacteriaceae</taxon>
        <taxon>Halobacterium</taxon>
    </lineage>
</organism>
<evidence type="ECO:0000256" key="3">
    <source>
        <dbReference type="ARBA" id="ARBA00006237"/>
    </source>
</evidence>
<dbReference type="GO" id="GO:0004743">
    <property type="term" value="F:pyruvate kinase activity"/>
    <property type="evidence" value="ECO:0007669"/>
    <property type="project" value="UniProtKB-UniRule"/>
</dbReference>
<dbReference type="Pfam" id="PF00391">
    <property type="entry name" value="PEP-utilizers"/>
    <property type="match status" value="1"/>
</dbReference>
<feature type="domain" description="PEP-utilising enzyme mobile" evidence="18">
    <location>
        <begin position="505"/>
        <end position="572"/>
    </location>
</feature>
<dbReference type="EMBL" id="CP038631">
    <property type="protein sequence ID" value="QCC44176.1"/>
    <property type="molecule type" value="Genomic_DNA"/>
</dbReference>
<dbReference type="NCBIfam" id="NF004491">
    <property type="entry name" value="PRK05826.1"/>
    <property type="match status" value="1"/>
</dbReference>
<dbReference type="Pfam" id="PF02887">
    <property type="entry name" value="PK_C"/>
    <property type="match status" value="1"/>
</dbReference>
<dbReference type="GO" id="GO:0030955">
    <property type="term" value="F:potassium ion binding"/>
    <property type="evidence" value="ECO:0007669"/>
    <property type="project" value="UniProtKB-UniRule"/>
</dbReference>
<keyword evidence="7" id="KW-0479">Metal-binding</keyword>
<evidence type="ECO:0000256" key="8">
    <source>
        <dbReference type="ARBA" id="ARBA00022741"/>
    </source>
</evidence>
<dbReference type="Proteomes" id="UP000323075">
    <property type="component" value="Unassembled WGS sequence"/>
</dbReference>
<dbReference type="InterPro" id="IPR015795">
    <property type="entry name" value="Pyrv_Knase_C"/>
</dbReference>
<keyword evidence="13 16" id="KW-0324">Glycolysis</keyword>
<dbReference type="RefSeq" id="WP_010902196.1">
    <property type="nucleotide sequence ID" value="NZ_VRYN01000002.1"/>
</dbReference>
<dbReference type="PRINTS" id="PR01050">
    <property type="entry name" value="PYRUVTKNASE"/>
</dbReference>
<dbReference type="NCBIfam" id="TIGR01064">
    <property type="entry name" value="pyruv_kin"/>
    <property type="match status" value="1"/>
</dbReference>
<evidence type="ECO:0000256" key="6">
    <source>
        <dbReference type="ARBA" id="ARBA00022679"/>
    </source>
</evidence>
<dbReference type="GeneID" id="68693269"/>
<dbReference type="SUPFAM" id="SSF52009">
    <property type="entry name" value="Phosphohistidine domain"/>
    <property type="match status" value="1"/>
</dbReference>
<dbReference type="EMBL" id="VRYN01000002">
    <property type="protein sequence ID" value="TYO76775.1"/>
    <property type="molecule type" value="Genomic_DNA"/>
</dbReference>
<dbReference type="Proteomes" id="UP000296216">
    <property type="component" value="Chromosome"/>
</dbReference>
<evidence type="ECO:0000256" key="2">
    <source>
        <dbReference type="ARBA" id="ARBA00004997"/>
    </source>
</evidence>
<evidence type="ECO:0000256" key="4">
    <source>
        <dbReference type="ARBA" id="ARBA00008663"/>
    </source>
</evidence>
<proteinExistence type="inferred from homology"/>
<evidence type="ECO:0000256" key="5">
    <source>
        <dbReference type="ARBA" id="ARBA00012142"/>
    </source>
</evidence>
<keyword evidence="14 20" id="KW-0670">Pyruvate</keyword>
<dbReference type="SUPFAM" id="SSF50800">
    <property type="entry name" value="PK beta-barrel domain-like"/>
    <property type="match status" value="1"/>
</dbReference>
<comment type="cofactor">
    <cofactor evidence="1">
        <name>Mg(2+)</name>
        <dbReference type="ChEBI" id="CHEBI:18420"/>
    </cofactor>
</comment>
<feature type="domain" description="Pyruvate kinase barrel" evidence="17">
    <location>
        <begin position="1"/>
        <end position="319"/>
    </location>
</feature>
<dbReference type="GO" id="GO:0016301">
    <property type="term" value="F:kinase activity"/>
    <property type="evidence" value="ECO:0007669"/>
    <property type="project" value="UniProtKB-KW"/>
</dbReference>